<dbReference type="GeneID" id="117356053"/>
<evidence type="ECO:0000313" key="11">
    <source>
        <dbReference type="RefSeq" id="XP_033791211.1"/>
    </source>
</evidence>
<dbReference type="GO" id="GO:0046332">
    <property type="term" value="F:SMAD binding"/>
    <property type="evidence" value="ECO:0007669"/>
    <property type="project" value="UniProtKB-ARBA"/>
</dbReference>
<dbReference type="PANTHER" id="PTHR47316">
    <property type="entry name" value="FORKHEAD BOX PROTEIN H1"/>
    <property type="match status" value="1"/>
</dbReference>
<dbReference type="KEGG" id="gsh:117356053"/>
<feature type="region of interest" description="Disordered" evidence="8">
    <location>
        <begin position="38"/>
        <end position="76"/>
    </location>
</feature>
<dbReference type="InterPro" id="IPR001766">
    <property type="entry name" value="Fork_head_dom"/>
</dbReference>
<organism evidence="10 11">
    <name type="scientific">Geotrypetes seraphini</name>
    <name type="common">Gaboon caecilian</name>
    <name type="synonym">Caecilia seraphini</name>
    <dbReference type="NCBI Taxonomy" id="260995"/>
    <lineage>
        <taxon>Eukaryota</taxon>
        <taxon>Metazoa</taxon>
        <taxon>Chordata</taxon>
        <taxon>Craniata</taxon>
        <taxon>Vertebrata</taxon>
        <taxon>Euteleostomi</taxon>
        <taxon>Amphibia</taxon>
        <taxon>Gymnophiona</taxon>
        <taxon>Geotrypetes</taxon>
    </lineage>
</organism>
<evidence type="ECO:0000256" key="1">
    <source>
        <dbReference type="ARBA" id="ARBA00004123"/>
    </source>
</evidence>
<dbReference type="SUPFAM" id="SSF46785">
    <property type="entry name" value="Winged helix' DNA-binding domain"/>
    <property type="match status" value="1"/>
</dbReference>
<dbReference type="FunFam" id="1.10.10.10:FF:000278">
    <property type="entry name" value="Forkhead box protein H1"/>
    <property type="match status" value="1"/>
</dbReference>
<keyword evidence="2" id="KW-0805">Transcription regulation</keyword>
<feature type="region of interest" description="Disordered" evidence="8">
    <location>
        <begin position="1"/>
        <end position="21"/>
    </location>
</feature>
<dbReference type="GO" id="GO:0000976">
    <property type="term" value="F:transcription cis-regulatory region binding"/>
    <property type="evidence" value="ECO:0007669"/>
    <property type="project" value="TreeGrafter"/>
</dbReference>
<dbReference type="Pfam" id="PF00250">
    <property type="entry name" value="Forkhead"/>
    <property type="match status" value="1"/>
</dbReference>
<dbReference type="InterPro" id="IPR052327">
    <property type="entry name" value="Activin_resp_transcr_regulator"/>
</dbReference>
<dbReference type="PROSITE" id="PS00658">
    <property type="entry name" value="FORK_HEAD_2"/>
    <property type="match status" value="1"/>
</dbReference>
<evidence type="ECO:0000256" key="5">
    <source>
        <dbReference type="ARBA" id="ARBA00023163"/>
    </source>
</evidence>
<dbReference type="SMART" id="SM00339">
    <property type="entry name" value="FH"/>
    <property type="match status" value="1"/>
</dbReference>
<dbReference type="Gene3D" id="1.10.10.10">
    <property type="entry name" value="Winged helix-like DNA-binding domain superfamily/Winged helix DNA-binding domain"/>
    <property type="match status" value="1"/>
</dbReference>
<evidence type="ECO:0000259" key="9">
    <source>
        <dbReference type="PROSITE" id="PS50039"/>
    </source>
</evidence>
<dbReference type="InterPro" id="IPR047511">
    <property type="entry name" value="FH_FOXH1"/>
</dbReference>
<evidence type="ECO:0000256" key="3">
    <source>
        <dbReference type="ARBA" id="ARBA00023125"/>
    </source>
</evidence>
<feature type="region of interest" description="Disordered" evidence="8">
    <location>
        <begin position="282"/>
        <end position="315"/>
    </location>
</feature>
<dbReference type="OrthoDB" id="5954824at2759"/>
<dbReference type="InParanoid" id="A0A6P8QXE6"/>
<keyword evidence="6 7" id="KW-0539">Nucleus</keyword>
<dbReference type="PRINTS" id="PR00053">
    <property type="entry name" value="FORKHEAD"/>
</dbReference>
<accession>A0A6P8QXE6</accession>
<feature type="DNA-binding region" description="Fork-head" evidence="7">
    <location>
        <begin position="82"/>
        <end position="181"/>
    </location>
</feature>
<dbReference type="InterPro" id="IPR036390">
    <property type="entry name" value="WH_DNA-bd_sf"/>
</dbReference>
<evidence type="ECO:0000313" key="10">
    <source>
        <dbReference type="Proteomes" id="UP000515159"/>
    </source>
</evidence>
<feature type="domain" description="Fork-head" evidence="9">
    <location>
        <begin position="82"/>
        <end position="181"/>
    </location>
</feature>
<dbReference type="RefSeq" id="XP_033791211.1">
    <property type="nucleotide sequence ID" value="XM_033935320.1"/>
</dbReference>
<dbReference type="PROSITE" id="PS50039">
    <property type="entry name" value="FORK_HEAD_3"/>
    <property type="match status" value="1"/>
</dbReference>
<gene>
    <name evidence="11" type="primary">LOC117356053</name>
</gene>
<feature type="compositionally biased region" description="Polar residues" evidence="8">
    <location>
        <begin position="289"/>
        <end position="309"/>
    </location>
</feature>
<dbReference type="GO" id="GO:0007179">
    <property type="term" value="P:transforming growth factor beta receptor signaling pathway"/>
    <property type="evidence" value="ECO:0007669"/>
    <property type="project" value="UniProtKB-ARBA"/>
</dbReference>
<dbReference type="Proteomes" id="UP000515159">
    <property type="component" value="Chromosome 2"/>
</dbReference>
<evidence type="ECO:0000256" key="8">
    <source>
        <dbReference type="SAM" id="MobiDB-lite"/>
    </source>
</evidence>
<feature type="region of interest" description="Disordered" evidence="8">
    <location>
        <begin position="362"/>
        <end position="416"/>
    </location>
</feature>
<feature type="compositionally biased region" description="Acidic residues" evidence="8">
    <location>
        <begin position="48"/>
        <end position="65"/>
    </location>
</feature>
<evidence type="ECO:0000256" key="7">
    <source>
        <dbReference type="PROSITE-ProRule" id="PRU00089"/>
    </source>
</evidence>
<sequence>MANVDQPGPPSSRSLKEVGVSPERGAYSSCVEQGLGLAIAVPRKEQTDDAGEEEEKGPESQEEDSSKEKRKSKKKNYHRYAKPPYSYLAMIALVIQNSPEKKLKLSQILKEISTFFPFFKGDYQGWKDSIRHNLSSNDCFQKVLKDPGKPQCKGNYWTVDVTCIPPSAMKLQNTSITRQDQSGFANDLAPYILHGEQYKISEAAYNQYATRRNTSSPSFGTKIASSCVNLDKEDNTLEASNPKLDSSFAIESLLQHLHNVDLHKKPRAPENYPSHVAPLQDRPLEHYQPGSSEASNSSRFLHNAPSPSTLVLRPPCSPRYSVNTSVEAGTYPSWNPSCMGFLANMPSDSRIFSSPSSISNISSISSISDDERDSGLQGKPAKPHKQPTKRQKLETTSSSSDSEDSGDSTLAESPKRVSLMPWELPTSYTKCVPPNVVAPPNVNPFLPLTTIPNLPYYSYRPTTYISPPYWGLLPGPSSPGQQSLRPPVLMDLDSMLQVIPPNKSVFDVWSSHPADVLHPAFFSQPSAPSNGTASGYRPI</sequence>
<keyword evidence="5" id="KW-0804">Transcription</keyword>
<evidence type="ECO:0000256" key="6">
    <source>
        <dbReference type="ARBA" id="ARBA00023242"/>
    </source>
</evidence>
<dbReference type="GO" id="GO:0032444">
    <property type="term" value="C:activin responsive factor complex"/>
    <property type="evidence" value="ECO:0007669"/>
    <property type="project" value="TreeGrafter"/>
</dbReference>
<dbReference type="FunCoup" id="A0A6P8QXE6">
    <property type="interactions" value="381"/>
</dbReference>
<proteinExistence type="predicted"/>
<dbReference type="GO" id="GO:0001228">
    <property type="term" value="F:DNA-binding transcription activator activity, RNA polymerase II-specific"/>
    <property type="evidence" value="ECO:0007669"/>
    <property type="project" value="TreeGrafter"/>
</dbReference>
<comment type="subcellular location">
    <subcellularLocation>
        <location evidence="1 7">Nucleus</location>
    </subcellularLocation>
</comment>
<reference evidence="11" key="1">
    <citation type="submission" date="2025-08" db="UniProtKB">
        <authorList>
            <consortium name="RefSeq"/>
        </authorList>
    </citation>
    <scope>IDENTIFICATION</scope>
</reference>
<dbReference type="InterPro" id="IPR030456">
    <property type="entry name" value="TF_fork_head_CS_2"/>
</dbReference>
<dbReference type="PANTHER" id="PTHR47316:SF2">
    <property type="entry name" value="FORKHEAD BOX PROTEIN H1"/>
    <property type="match status" value="1"/>
</dbReference>
<keyword evidence="4" id="KW-0010">Activator</keyword>
<protein>
    <submittedName>
        <fullName evidence="11">Forkhead activin signal transducer 3-like</fullName>
    </submittedName>
</protein>
<dbReference type="CDD" id="cd20022">
    <property type="entry name" value="FH_FOXH"/>
    <property type="match status" value="1"/>
</dbReference>
<dbReference type="InterPro" id="IPR036388">
    <property type="entry name" value="WH-like_DNA-bd_sf"/>
</dbReference>
<keyword evidence="3 7" id="KW-0238">DNA-binding</keyword>
<dbReference type="AlphaFoldDB" id="A0A6P8QXE6"/>
<evidence type="ECO:0000256" key="4">
    <source>
        <dbReference type="ARBA" id="ARBA00023159"/>
    </source>
</evidence>
<evidence type="ECO:0000256" key="2">
    <source>
        <dbReference type="ARBA" id="ARBA00023015"/>
    </source>
</evidence>
<keyword evidence="10" id="KW-1185">Reference proteome</keyword>
<name>A0A6P8QXE6_GEOSA</name>
<feature type="compositionally biased region" description="Basic residues" evidence="8">
    <location>
        <begin position="381"/>
        <end position="390"/>
    </location>
</feature>